<evidence type="ECO:0000256" key="10">
    <source>
        <dbReference type="ARBA" id="ARBA00023002"/>
    </source>
</evidence>
<evidence type="ECO:0000256" key="9">
    <source>
        <dbReference type="ARBA" id="ARBA00022989"/>
    </source>
</evidence>
<comment type="cofactor">
    <cofactor evidence="1">
        <name>Zn(2+)</name>
        <dbReference type="ChEBI" id="CHEBI:29105"/>
    </cofactor>
</comment>
<sequence length="222" mass="25901">MAPSNGIKEVFSIKTKYVREFFFFPDICIMSGIFLVSFGFLIPSLTTIGPWVAFAIGMGAYAATEYFTHRFLFHLRTPKNPFFLKLLKRLHYDHHSNPNDLHLLFLPLWYTLPNILIAGTIAYFISASLVIANAFIAGVILFLLFYEWKHYIAHLPITPVTSWGRWMKKVHLWHHFKNENYWYGVTNPVFDLALGTFQDHKNVELSQTARNLEQRDSKKLEL</sequence>
<feature type="transmembrane region" description="Helical" evidence="14">
    <location>
        <begin position="48"/>
        <end position="67"/>
    </location>
</feature>
<dbReference type="InterPro" id="IPR006694">
    <property type="entry name" value="Fatty_acid_hydroxylase"/>
</dbReference>
<name>H3SFW1_9BACL</name>
<evidence type="ECO:0000256" key="11">
    <source>
        <dbReference type="ARBA" id="ARBA00023098"/>
    </source>
</evidence>
<dbReference type="PANTHER" id="PTHR12863:SF1">
    <property type="entry name" value="FATTY ACID 2-HYDROXYLASE"/>
    <property type="match status" value="1"/>
</dbReference>
<keyword evidence="5" id="KW-0479">Metal-binding</keyword>
<keyword evidence="3" id="KW-0444">Lipid biosynthesis</keyword>
<keyword evidence="8" id="KW-0862">Zinc</keyword>
<keyword evidence="7" id="KW-0276">Fatty acid metabolism</keyword>
<dbReference type="GO" id="GO:0080132">
    <property type="term" value="F:fatty acid 2-hydroxylase activity"/>
    <property type="evidence" value="ECO:0007669"/>
    <property type="project" value="InterPro"/>
</dbReference>
<evidence type="ECO:0000256" key="6">
    <source>
        <dbReference type="ARBA" id="ARBA00022824"/>
    </source>
</evidence>
<feature type="transmembrane region" description="Helical" evidence="14">
    <location>
        <begin position="103"/>
        <end position="125"/>
    </location>
</feature>
<dbReference type="GO" id="GO:0005506">
    <property type="term" value="F:iron ion binding"/>
    <property type="evidence" value="ECO:0007669"/>
    <property type="project" value="InterPro"/>
</dbReference>
<keyword evidence="4 14" id="KW-0812">Transmembrane</keyword>
<dbReference type="InterPro" id="IPR014430">
    <property type="entry name" value="Scs7"/>
</dbReference>
<dbReference type="EMBL" id="AHKH01000026">
    <property type="protein sequence ID" value="EHQ62013.1"/>
    <property type="molecule type" value="Genomic_DNA"/>
</dbReference>
<evidence type="ECO:0000256" key="13">
    <source>
        <dbReference type="ARBA" id="ARBA00023160"/>
    </source>
</evidence>
<keyword evidence="9 14" id="KW-1133">Transmembrane helix</keyword>
<feature type="transmembrane region" description="Helical" evidence="14">
    <location>
        <begin position="131"/>
        <end position="148"/>
    </location>
</feature>
<proteinExistence type="predicted"/>
<reference evidence="16 17" key="1">
    <citation type="journal article" date="2012" name="J. Bacteriol.">
        <title>Genome Sequence of the Pattern-Forming Social Bacterium Paenibacillus dendritiformis C454 Chiral Morphotype.</title>
        <authorList>
            <person name="Sirota-Madi A."/>
            <person name="Olender T."/>
            <person name="Helman Y."/>
            <person name="Brainis I."/>
            <person name="Finkelshtein A."/>
            <person name="Roth D."/>
            <person name="Hagai E."/>
            <person name="Leshkowitz D."/>
            <person name="Brodsky L."/>
            <person name="Galatenko V."/>
            <person name="Nikolaev V."/>
            <person name="Gutnick D.L."/>
            <person name="Lancet D."/>
            <person name="Ben-Jacob E."/>
        </authorList>
    </citation>
    <scope>NUCLEOTIDE SEQUENCE [LARGE SCALE GENOMIC DNA]</scope>
    <source>
        <strain evidence="16 17">C454</strain>
    </source>
</reference>
<comment type="subcellular location">
    <subcellularLocation>
        <location evidence="2">Endoplasmic reticulum membrane</location>
        <topology evidence="2">Multi-pass membrane protein</topology>
    </subcellularLocation>
</comment>
<evidence type="ECO:0000256" key="3">
    <source>
        <dbReference type="ARBA" id="ARBA00022516"/>
    </source>
</evidence>
<keyword evidence="6" id="KW-0256">Endoplasmic reticulum</keyword>
<accession>H3SFW1</accession>
<evidence type="ECO:0000313" key="16">
    <source>
        <dbReference type="EMBL" id="EHQ62013.1"/>
    </source>
</evidence>
<dbReference type="GO" id="GO:0016020">
    <property type="term" value="C:membrane"/>
    <property type="evidence" value="ECO:0007669"/>
    <property type="project" value="InterPro"/>
</dbReference>
<evidence type="ECO:0000256" key="8">
    <source>
        <dbReference type="ARBA" id="ARBA00022833"/>
    </source>
</evidence>
<comment type="caution">
    <text evidence="16">The sequence shown here is derived from an EMBL/GenBank/DDBJ whole genome shotgun (WGS) entry which is preliminary data.</text>
</comment>
<gene>
    <name evidence="16" type="ORF">PDENDC454_12080</name>
</gene>
<keyword evidence="11" id="KW-0443">Lipid metabolism</keyword>
<dbReference type="Pfam" id="PF04116">
    <property type="entry name" value="FA_hydroxylase"/>
    <property type="match status" value="1"/>
</dbReference>
<keyword evidence="17" id="KW-1185">Reference proteome</keyword>
<dbReference type="PANTHER" id="PTHR12863">
    <property type="entry name" value="FATTY ACID HYDROXYLASE"/>
    <property type="match status" value="1"/>
</dbReference>
<evidence type="ECO:0000256" key="14">
    <source>
        <dbReference type="SAM" id="Phobius"/>
    </source>
</evidence>
<evidence type="ECO:0000256" key="7">
    <source>
        <dbReference type="ARBA" id="ARBA00022832"/>
    </source>
</evidence>
<evidence type="ECO:0000256" key="12">
    <source>
        <dbReference type="ARBA" id="ARBA00023136"/>
    </source>
</evidence>
<keyword evidence="13" id="KW-0275">Fatty acid biosynthesis</keyword>
<keyword evidence="12 14" id="KW-0472">Membrane</keyword>
<dbReference type="GO" id="GO:0006633">
    <property type="term" value="P:fatty acid biosynthetic process"/>
    <property type="evidence" value="ECO:0007669"/>
    <property type="project" value="UniProtKB-KW"/>
</dbReference>
<evidence type="ECO:0000256" key="2">
    <source>
        <dbReference type="ARBA" id="ARBA00004477"/>
    </source>
</evidence>
<dbReference type="Proteomes" id="UP000003900">
    <property type="component" value="Unassembled WGS sequence"/>
</dbReference>
<organism evidence="16 17">
    <name type="scientific">Paenibacillus dendritiformis C454</name>
    <dbReference type="NCBI Taxonomy" id="1131935"/>
    <lineage>
        <taxon>Bacteria</taxon>
        <taxon>Bacillati</taxon>
        <taxon>Bacillota</taxon>
        <taxon>Bacilli</taxon>
        <taxon>Bacillales</taxon>
        <taxon>Paenibacillaceae</taxon>
        <taxon>Paenibacillus</taxon>
    </lineage>
</organism>
<evidence type="ECO:0000256" key="4">
    <source>
        <dbReference type="ARBA" id="ARBA00022692"/>
    </source>
</evidence>
<feature type="domain" description="Fatty acid hydroxylase" evidence="15">
    <location>
        <begin position="55"/>
        <end position="196"/>
    </location>
</feature>
<evidence type="ECO:0000256" key="1">
    <source>
        <dbReference type="ARBA" id="ARBA00001947"/>
    </source>
</evidence>
<dbReference type="STRING" id="1131935.PDENDC454_12080"/>
<feature type="transmembrane region" description="Helical" evidence="14">
    <location>
        <begin position="21"/>
        <end position="42"/>
    </location>
</feature>
<dbReference type="AlphaFoldDB" id="H3SFW1"/>
<evidence type="ECO:0000259" key="15">
    <source>
        <dbReference type="Pfam" id="PF04116"/>
    </source>
</evidence>
<protein>
    <submittedName>
        <fullName evidence="16">Fatty acid hydroxylase</fullName>
    </submittedName>
</protein>
<evidence type="ECO:0000313" key="17">
    <source>
        <dbReference type="Proteomes" id="UP000003900"/>
    </source>
</evidence>
<keyword evidence="10" id="KW-0560">Oxidoreductase</keyword>
<evidence type="ECO:0000256" key="5">
    <source>
        <dbReference type="ARBA" id="ARBA00022723"/>
    </source>
</evidence>